<keyword evidence="4" id="KW-1185">Reference proteome</keyword>
<feature type="compositionally biased region" description="Low complexity" evidence="1">
    <location>
        <begin position="1"/>
        <end position="19"/>
    </location>
</feature>
<name>A0A251RU82_HELAN</name>
<reference evidence="2" key="3">
    <citation type="submission" date="2020-06" db="EMBL/GenBank/DDBJ databases">
        <title>Helianthus annuus Genome sequencing and assembly Release 2.</title>
        <authorList>
            <person name="Gouzy J."/>
            <person name="Langlade N."/>
            <person name="Munos S."/>
        </authorList>
    </citation>
    <scope>NUCLEOTIDE SEQUENCE</scope>
    <source>
        <tissue evidence="2">Leaves</tissue>
    </source>
</reference>
<evidence type="ECO:0000313" key="2">
    <source>
        <dbReference type="EMBL" id="KAF5755408.1"/>
    </source>
</evidence>
<dbReference type="AlphaFoldDB" id="A0A251RU82"/>
<feature type="region of interest" description="Disordered" evidence="1">
    <location>
        <begin position="1"/>
        <end position="23"/>
    </location>
</feature>
<evidence type="ECO:0000313" key="3">
    <source>
        <dbReference type="EMBL" id="OTF86429.1"/>
    </source>
</evidence>
<reference evidence="3" key="2">
    <citation type="submission" date="2017-02" db="EMBL/GenBank/DDBJ databases">
        <title>Sunflower complete genome.</title>
        <authorList>
            <person name="Langlade N."/>
            <person name="Munos S."/>
        </authorList>
    </citation>
    <scope>NUCLEOTIDE SEQUENCE [LARGE SCALE GENOMIC DNA]</scope>
    <source>
        <tissue evidence="3">Leaves</tissue>
    </source>
</reference>
<dbReference type="EMBL" id="MNCJ02000332">
    <property type="protein sequence ID" value="KAF5755408.1"/>
    <property type="molecule type" value="Genomic_DNA"/>
</dbReference>
<dbReference type="EMBL" id="CM007906">
    <property type="protein sequence ID" value="OTF86429.1"/>
    <property type="molecule type" value="Genomic_DNA"/>
</dbReference>
<evidence type="ECO:0000256" key="1">
    <source>
        <dbReference type="SAM" id="MobiDB-lite"/>
    </source>
</evidence>
<gene>
    <name evidence="3" type="ORF">HannXRQ_Chr17g0550691</name>
    <name evidence="2" type="ORF">HanXRQr2_Chr17g0802461</name>
</gene>
<accession>A0A251RU82</accession>
<organism evidence="3 4">
    <name type="scientific">Helianthus annuus</name>
    <name type="common">Common sunflower</name>
    <dbReference type="NCBI Taxonomy" id="4232"/>
    <lineage>
        <taxon>Eukaryota</taxon>
        <taxon>Viridiplantae</taxon>
        <taxon>Streptophyta</taxon>
        <taxon>Embryophyta</taxon>
        <taxon>Tracheophyta</taxon>
        <taxon>Spermatophyta</taxon>
        <taxon>Magnoliopsida</taxon>
        <taxon>eudicotyledons</taxon>
        <taxon>Gunneridae</taxon>
        <taxon>Pentapetalae</taxon>
        <taxon>asterids</taxon>
        <taxon>campanulids</taxon>
        <taxon>Asterales</taxon>
        <taxon>Asteraceae</taxon>
        <taxon>Asteroideae</taxon>
        <taxon>Heliantheae alliance</taxon>
        <taxon>Heliantheae</taxon>
        <taxon>Helianthus</taxon>
    </lineage>
</organism>
<protein>
    <submittedName>
        <fullName evidence="3">Uncharacterized protein</fullName>
    </submittedName>
</protein>
<dbReference type="Gramene" id="mRNA:HanXRQr2_Chr17g0802461">
    <property type="protein sequence ID" value="mRNA:HanXRQr2_Chr17g0802461"/>
    <property type="gene ID" value="HanXRQr2_Chr17g0802461"/>
</dbReference>
<evidence type="ECO:0000313" key="4">
    <source>
        <dbReference type="Proteomes" id="UP000215914"/>
    </source>
</evidence>
<sequence length="68" mass="7125">MRSAKNTNPAASNPTAAANGTSLEVGGTSNVVVNFGISIKTQLSIIPSHVHPINDSFTVRKYISSRKA</sequence>
<dbReference type="InParanoid" id="A0A251RU82"/>
<dbReference type="Proteomes" id="UP000215914">
    <property type="component" value="Chromosome 17"/>
</dbReference>
<proteinExistence type="predicted"/>
<reference evidence="2 4" key="1">
    <citation type="journal article" date="2017" name="Nature">
        <title>The sunflower genome provides insights into oil metabolism, flowering and Asterid evolution.</title>
        <authorList>
            <person name="Badouin H."/>
            <person name="Gouzy J."/>
            <person name="Grassa C.J."/>
            <person name="Murat F."/>
            <person name="Staton S.E."/>
            <person name="Cottret L."/>
            <person name="Lelandais-Briere C."/>
            <person name="Owens G.L."/>
            <person name="Carrere S."/>
            <person name="Mayjonade B."/>
            <person name="Legrand L."/>
            <person name="Gill N."/>
            <person name="Kane N.C."/>
            <person name="Bowers J.E."/>
            <person name="Hubner S."/>
            <person name="Bellec A."/>
            <person name="Berard A."/>
            <person name="Berges H."/>
            <person name="Blanchet N."/>
            <person name="Boniface M.C."/>
            <person name="Brunel D."/>
            <person name="Catrice O."/>
            <person name="Chaidir N."/>
            <person name="Claudel C."/>
            <person name="Donnadieu C."/>
            <person name="Faraut T."/>
            <person name="Fievet G."/>
            <person name="Helmstetter N."/>
            <person name="King M."/>
            <person name="Knapp S.J."/>
            <person name="Lai Z."/>
            <person name="Le Paslier M.C."/>
            <person name="Lippi Y."/>
            <person name="Lorenzon L."/>
            <person name="Mandel J.R."/>
            <person name="Marage G."/>
            <person name="Marchand G."/>
            <person name="Marquand E."/>
            <person name="Bret-Mestries E."/>
            <person name="Morien E."/>
            <person name="Nambeesan S."/>
            <person name="Nguyen T."/>
            <person name="Pegot-Espagnet P."/>
            <person name="Pouilly N."/>
            <person name="Raftis F."/>
            <person name="Sallet E."/>
            <person name="Schiex T."/>
            <person name="Thomas J."/>
            <person name="Vandecasteele C."/>
            <person name="Vares D."/>
            <person name="Vear F."/>
            <person name="Vautrin S."/>
            <person name="Crespi M."/>
            <person name="Mangin B."/>
            <person name="Burke J.M."/>
            <person name="Salse J."/>
            <person name="Munos S."/>
            <person name="Vincourt P."/>
            <person name="Rieseberg L.H."/>
            <person name="Langlade N.B."/>
        </authorList>
    </citation>
    <scope>NUCLEOTIDE SEQUENCE [LARGE SCALE GENOMIC DNA]</scope>
    <source>
        <strain evidence="4">cv. SF193</strain>
        <tissue evidence="2">Leaves</tissue>
    </source>
</reference>